<proteinExistence type="predicted"/>
<keyword evidence="2" id="KW-1185">Reference proteome</keyword>
<dbReference type="EMBL" id="CP144695">
    <property type="protein sequence ID" value="WVZ08237.1"/>
    <property type="molecule type" value="Genomic_DNA"/>
</dbReference>
<dbReference type="Proteomes" id="UP001374535">
    <property type="component" value="Chromosome 6"/>
</dbReference>
<accession>A0AAQ3RVX1</accession>
<evidence type="ECO:0000313" key="1">
    <source>
        <dbReference type="EMBL" id="WVZ08237.1"/>
    </source>
</evidence>
<protein>
    <submittedName>
        <fullName evidence="1">Uncharacterized protein</fullName>
    </submittedName>
</protein>
<gene>
    <name evidence="1" type="ORF">V8G54_021583</name>
</gene>
<organism evidence="1 2">
    <name type="scientific">Vigna mungo</name>
    <name type="common">Black gram</name>
    <name type="synonym">Phaseolus mungo</name>
    <dbReference type="NCBI Taxonomy" id="3915"/>
    <lineage>
        <taxon>Eukaryota</taxon>
        <taxon>Viridiplantae</taxon>
        <taxon>Streptophyta</taxon>
        <taxon>Embryophyta</taxon>
        <taxon>Tracheophyta</taxon>
        <taxon>Spermatophyta</taxon>
        <taxon>Magnoliopsida</taxon>
        <taxon>eudicotyledons</taxon>
        <taxon>Gunneridae</taxon>
        <taxon>Pentapetalae</taxon>
        <taxon>rosids</taxon>
        <taxon>fabids</taxon>
        <taxon>Fabales</taxon>
        <taxon>Fabaceae</taxon>
        <taxon>Papilionoideae</taxon>
        <taxon>50 kb inversion clade</taxon>
        <taxon>NPAAA clade</taxon>
        <taxon>indigoferoid/millettioid clade</taxon>
        <taxon>Phaseoleae</taxon>
        <taxon>Vigna</taxon>
    </lineage>
</organism>
<sequence>MPRFTFHIQPNFVGKPVSAPSRSTPSNTADIIVNHDNLFHSINGVGPVSDVQPFVAGYRFGSVTGSVTSKNQIRIQLEFEVNLNFGANLGEIVELAARQVEELAKIVLRGFDLDELENEGATHADVIAAWEEVATDEGFKDTGLATALAADNGHLREVDGGVAPYAAEDVLELIHQRDQRRTQRSGGSAYRHRHIEPFSRLGGDDGERPEGLRRDACVPARCGSEGGEGLCRGVSLPEAILVKTHLSQQQVLATIRGLKLMKFLDGYVPPPKSMSSDNATTSLNPAQVEYDQQDQSNPNKIVDVISVVTVDFVAMSPSSEDSLEHLFRLTTPLSSSIVPNFTSTCSILLRVSIKKINYMPVSTDNSSALVFQEGEHNPSRKLTGAMPYMVVLLALQTDHPSLPSNVEPTSFDTAGLSTMFNEFLKWYEDSRIPYIFCWSHSWTLGS</sequence>
<evidence type="ECO:0000313" key="2">
    <source>
        <dbReference type="Proteomes" id="UP001374535"/>
    </source>
</evidence>
<reference evidence="1 2" key="1">
    <citation type="journal article" date="2023" name="Life. Sci Alliance">
        <title>Evolutionary insights into 3D genome organization and epigenetic landscape of Vigna mungo.</title>
        <authorList>
            <person name="Junaid A."/>
            <person name="Singh B."/>
            <person name="Bhatia S."/>
        </authorList>
    </citation>
    <scope>NUCLEOTIDE SEQUENCE [LARGE SCALE GENOMIC DNA]</scope>
    <source>
        <strain evidence="1">Urdbean</strain>
    </source>
</reference>
<name>A0AAQ3RVX1_VIGMU</name>
<dbReference type="AlphaFoldDB" id="A0AAQ3RVX1"/>